<evidence type="ECO:0000256" key="5">
    <source>
        <dbReference type="ARBA" id="ARBA00022786"/>
    </source>
</evidence>
<dbReference type="EMBL" id="MPUK01000014">
    <property type="protein sequence ID" value="ONH65040.1"/>
    <property type="molecule type" value="Genomic_DNA"/>
</dbReference>
<dbReference type="InterPro" id="IPR050185">
    <property type="entry name" value="Ub_carboxyl-term_hydrolase"/>
</dbReference>
<evidence type="ECO:0000313" key="10">
    <source>
        <dbReference type="EMBL" id="CDR39584.1"/>
    </source>
</evidence>
<dbReference type="GO" id="GO:0016579">
    <property type="term" value="P:protein deubiquitination"/>
    <property type="evidence" value="ECO:0007669"/>
    <property type="project" value="InterPro"/>
</dbReference>
<feature type="region of interest" description="Disordered" evidence="8">
    <location>
        <begin position="541"/>
        <end position="577"/>
    </location>
</feature>
<dbReference type="EC" id="3.4.19.12" evidence="3"/>
<dbReference type="PROSITE" id="PS00972">
    <property type="entry name" value="USP_1"/>
    <property type="match status" value="1"/>
</dbReference>
<dbReference type="OMA" id="NAWDCPK"/>
<evidence type="ECO:0000256" key="2">
    <source>
        <dbReference type="ARBA" id="ARBA00009085"/>
    </source>
</evidence>
<evidence type="ECO:0000256" key="3">
    <source>
        <dbReference type="ARBA" id="ARBA00012759"/>
    </source>
</evidence>
<dbReference type="VEuPathDB" id="FungiDB:BON22_5093"/>
<dbReference type="GO" id="GO:0004843">
    <property type="term" value="F:cysteine-type deubiquitinase activity"/>
    <property type="evidence" value="ECO:0007669"/>
    <property type="project" value="UniProtKB-EC"/>
</dbReference>
<dbReference type="SUPFAM" id="SSF52821">
    <property type="entry name" value="Rhodanese/Cell cycle control phosphatase"/>
    <property type="match status" value="1"/>
</dbReference>
<dbReference type="Pfam" id="PF00581">
    <property type="entry name" value="Rhodanese"/>
    <property type="match status" value="1"/>
</dbReference>
<feature type="compositionally biased region" description="Pro residues" evidence="8">
    <location>
        <begin position="231"/>
        <end position="242"/>
    </location>
</feature>
<dbReference type="Pfam" id="PF00443">
    <property type="entry name" value="UCH"/>
    <property type="match status" value="1"/>
</dbReference>
<keyword evidence="5" id="KW-0833">Ubl conjugation pathway</keyword>
<keyword evidence="6 11" id="KW-0378">Hydrolase</keyword>
<reference evidence="10" key="1">
    <citation type="journal article" date="2014" name="Genome Announc.">
        <title>Genome sequence of the yeast Cyberlindnera fabianii (Hansenula fabianii).</title>
        <authorList>
            <person name="Freel K.C."/>
            <person name="Sarilar V."/>
            <person name="Neuveglise C."/>
            <person name="Devillers H."/>
            <person name="Friedrich A."/>
            <person name="Schacherer J."/>
        </authorList>
    </citation>
    <scope>NUCLEOTIDE SEQUENCE</scope>
    <source>
        <strain evidence="10">YJS4271</strain>
    </source>
</reference>
<feature type="region of interest" description="Disordered" evidence="8">
    <location>
        <begin position="162"/>
        <end position="243"/>
    </location>
</feature>
<feature type="domain" description="USP" evidence="9">
    <location>
        <begin position="629"/>
        <end position="1052"/>
    </location>
</feature>
<keyword evidence="12" id="KW-1185">Reference proteome</keyword>
<feature type="compositionally biased region" description="Polar residues" evidence="8">
    <location>
        <begin position="541"/>
        <end position="551"/>
    </location>
</feature>
<evidence type="ECO:0000313" key="11">
    <source>
        <dbReference type="EMBL" id="ONH65040.1"/>
    </source>
</evidence>
<dbReference type="SUPFAM" id="SSF54001">
    <property type="entry name" value="Cysteine proteinases"/>
    <property type="match status" value="1"/>
</dbReference>
<dbReference type="GO" id="GO:0006508">
    <property type="term" value="P:proteolysis"/>
    <property type="evidence" value="ECO:0007669"/>
    <property type="project" value="UniProtKB-KW"/>
</dbReference>
<evidence type="ECO:0000256" key="1">
    <source>
        <dbReference type="ARBA" id="ARBA00000707"/>
    </source>
</evidence>
<dbReference type="STRING" id="36022.A0A061AW39"/>
<gene>
    <name evidence="11" type="ORF">BON22_5093</name>
    <name evidence="10" type="ORF">CYFA0S_03e05006g</name>
</gene>
<proteinExistence type="inferred from homology"/>
<dbReference type="AlphaFoldDB" id="A0A061AW39"/>
<keyword evidence="7" id="KW-0788">Thiol protease</keyword>
<dbReference type="InterPro" id="IPR001763">
    <property type="entry name" value="Rhodanese-like_dom"/>
</dbReference>
<feature type="region of interest" description="Disordered" evidence="8">
    <location>
        <begin position="473"/>
        <end position="523"/>
    </location>
</feature>
<dbReference type="PANTHER" id="PTHR21646">
    <property type="entry name" value="UBIQUITIN CARBOXYL-TERMINAL HYDROLASE"/>
    <property type="match status" value="1"/>
</dbReference>
<comment type="similarity">
    <text evidence="2">Belongs to the peptidase C19 family.</text>
</comment>
<feature type="compositionally biased region" description="Basic and acidic residues" evidence="8">
    <location>
        <begin position="889"/>
        <end position="901"/>
    </location>
</feature>
<dbReference type="Gene3D" id="3.40.250.10">
    <property type="entry name" value="Rhodanese-like domain"/>
    <property type="match status" value="1"/>
</dbReference>
<dbReference type="InterPro" id="IPR001394">
    <property type="entry name" value="Peptidase_C19_UCH"/>
</dbReference>
<sequence length="1053" mass="119746">MAAASPYTPEYSEELLALVLSLYREEVAPVLGELRLSKMLDLLEVAQWNLEQYHKQLASGNHIPLLKHYVVGLLYLYYVVPTSIQFQIKNKNYEVYVALKQLYERETHMSNVRSVVADYISYINDQTLLSQQLASLEIKNRTKRSSTLPSSTLESDLAQYLKPPSINSDKSQNQSLHGSSRKQSTTDLDSLASTNSSVVEDLWSPPELDPNDQLKLATDHDIGSTDELSIPPVPSFPPPVPTNPQQEVPYTASQHRFSAPQMRLQHAKSFPTGDEEDDVHTEIPDFRTIPEDRYKEFFEPKGGHRKDSYHSIVAEDDEGALGVPTISTKAMYELLKEGVMSCLIFDVRPLKRFNINHIHFQNLINVDPSLVLNSESFQEFQDVVGSVVERESFVMFRNMSKYDVVVVYTDNKTSLSTEQGILGKFVSLLAERKIKSRVLRGGFDSWTKYLSKSDIRSSDLKFVAKQPYIVPLPPSMPPPPVPETGVSPRSTRESTPVSHHETTSRIPSIPQVAPPVPPHHMTYPKVYEHQHQSRPYPLQQSFYNSAHSSSGPYFQAPTPPPPSPPPPPPPQVYPQYPQQQGTVYARPQAGTPQQYPHPVQRKHYQQRLDSSYIPTIQRNPNPFTHLSITGLRNMGSTCYINSMLQCLFATNMFRQMLVDYKFQEYTNSKFQKPPLSPALANLFEKMYLNGGCSIVPSRFLRTCIQLRPDLRIPSEQQDTQEFLMFMLDHLHDELSNSEAVVNDYPELMEHADCGGEYEKWFEGLIKQGFSPISKIFQGQLQDSLQCKACGYKSSNYSTFYMLSLSIPKSTNLLRKQKKVALEECIEMFTNDEILTGDNAWDCPKCSKKREQLTSVMSNDSVASMPKERKHRLHFSNNFRFRGRSSSPAPKKDKDKDKESRWKKSSGLHAPSGGSTSETDNVFSHQRNKSITVKSLTFVVLPPVLIVHLSRFLFYDISQKDTTIVQYPLILEIPHKGETVRYKLFGVVNHSGTLKSGHYTSIANKSLDHDLVHPNWYYFDDENVKLTDHGSLSGKDASHMSSSEVYVLFYEKIE</sequence>
<feature type="compositionally biased region" description="Polar residues" evidence="8">
    <location>
        <begin position="165"/>
        <end position="198"/>
    </location>
</feature>
<feature type="region of interest" description="Disordered" evidence="8">
    <location>
        <begin position="879"/>
        <end position="920"/>
    </location>
</feature>
<comment type="catalytic activity">
    <reaction evidence="1">
        <text>Thiol-dependent hydrolysis of ester, thioester, amide, peptide and isopeptide bonds formed by the C-terminal Gly of ubiquitin (a 76-residue protein attached to proteins as an intracellular targeting signal).</text>
        <dbReference type="EC" id="3.4.19.12"/>
    </reaction>
</comment>
<keyword evidence="4" id="KW-0645">Protease</keyword>
<feature type="compositionally biased region" description="Pro residues" evidence="8">
    <location>
        <begin position="557"/>
        <end position="572"/>
    </location>
</feature>
<evidence type="ECO:0000256" key="7">
    <source>
        <dbReference type="ARBA" id="ARBA00022807"/>
    </source>
</evidence>
<dbReference type="PROSITE" id="PS00973">
    <property type="entry name" value="USP_2"/>
    <property type="match status" value="1"/>
</dbReference>
<feature type="compositionally biased region" description="Low complexity" evidence="8">
    <location>
        <begin position="879"/>
        <end position="888"/>
    </location>
</feature>
<protein>
    <recommendedName>
        <fullName evidence="3">ubiquitinyl hydrolase 1</fullName>
        <ecNumber evidence="3">3.4.19.12</ecNumber>
    </recommendedName>
</protein>
<dbReference type="InterPro" id="IPR028889">
    <property type="entry name" value="USP"/>
</dbReference>
<dbReference type="CDD" id="cd02674">
    <property type="entry name" value="Peptidase_C19R"/>
    <property type="match status" value="1"/>
</dbReference>
<dbReference type="Proteomes" id="UP000189513">
    <property type="component" value="Unassembled WGS sequence"/>
</dbReference>
<dbReference type="InterPro" id="IPR038765">
    <property type="entry name" value="Papain-like_cys_pep_sf"/>
</dbReference>
<feature type="compositionally biased region" description="Pro residues" evidence="8">
    <location>
        <begin position="473"/>
        <end position="482"/>
    </location>
</feature>
<accession>A0A061AW39</accession>
<evidence type="ECO:0000256" key="6">
    <source>
        <dbReference type="ARBA" id="ARBA00022801"/>
    </source>
</evidence>
<dbReference type="PANTHER" id="PTHR21646:SF24">
    <property type="entry name" value="UBIQUITIN CARBOXYL-TERMINAL HYDROLASE"/>
    <property type="match status" value="1"/>
</dbReference>
<organism evidence="10">
    <name type="scientific">Cyberlindnera fabianii</name>
    <name type="common">Yeast</name>
    <name type="synonym">Hansenula fabianii</name>
    <dbReference type="NCBI Taxonomy" id="36022"/>
    <lineage>
        <taxon>Eukaryota</taxon>
        <taxon>Fungi</taxon>
        <taxon>Dikarya</taxon>
        <taxon>Ascomycota</taxon>
        <taxon>Saccharomycotina</taxon>
        <taxon>Saccharomycetes</taxon>
        <taxon>Phaffomycetales</taxon>
        <taxon>Phaffomycetaceae</taxon>
        <taxon>Cyberlindnera</taxon>
    </lineage>
</organism>
<dbReference type="EMBL" id="LK052888">
    <property type="protein sequence ID" value="CDR39584.1"/>
    <property type="molecule type" value="Genomic_DNA"/>
</dbReference>
<evidence type="ECO:0000256" key="8">
    <source>
        <dbReference type="SAM" id="MobiDB-lite"/>
    </source>
</evidence>
<dbReference type="InterPro" id="IPR018200">
    <property type="entry name" value="USP_CS"/>
</dbReference>
<reference evidence="12" key="2">
    <citation type="journal article" date="2017" name="Genome Announc.">
        <title>Genome sequences of Cyberlindnera fabianii 65, Pichia kudriavzevii 129, and Saccharomyces cerevisiae 131 isolated from fermented masau fruits in Zimbabwe.</title>
        <authorList>
            <person name="van Rijswijck I.M.H."/>
            <person name="Derks M.F.L."/>
            <person name="Abee T."/>
            <person name="de Ridder D."/>
            <person name="Smid E.J."/>
        </authorList>
    </citation>
    <scope>NUCLEOTIDE SEQUENCE [LARGE SCALE GENOMIC DNA]</scope>
    <source>
        <strain evidence="12">65</strain>
    </source>
</reference>
<dbReference type="OrthoDB" id="292964at2759"/>
<evidence type="ECO:0000256" key="4">
    <source>
        <dbReference type="ARBA" id="ARBA00022670"/>
    </source>
</evidence>
<dbReference type="PROSITE" id="PS50235">
    <property type="entry name" value="USP_3"/>
    <property type="match status" value="1"/>
</dbReference>
<evidence type="ECO:0000259" key="9">
    <source>
        <dbReference type="PROSITE" id="PS50235"/>
    </source>
</evidence>
<dbReference type="Gene3D" id="3.90.70.10">
    <property type="entry name" value="Cysteine proteinases"/>
    <property type="match status" value="1"/>
</dbReference>
<evidence type="ECO:0000313" key="12">
    <source>
        <dbReference type="Proteomes" id="UP000189513"/>
    </source>
</evidence>
<name>A0A061AW39_CYBFA</name>
<reference evidence="11" key="3">
    <citation type="submission" date="2017-01" db="EMBL/GenBank/DDBJ databases">
        <authorList>
            <person name="Mah S.A."/>
            <person name="Swanson W.J."/>
            <person name="Moy G.W."/>
            <person name="Vacquier V.D."/>
        </authorList>
    </citation>
    <scope>NUCLEOTIDE SEQUENCE [LARGE SCALE GENOMIC DNA]</scope>
    <source>
        <strain evidence="11">65</strain>
    </source>
</reference>
<dbReference type="InterPro" id="IPR036873">
    <property type="entry name" value="Rhodanese-like_dom_sf"/>
</dbReference>